<organism evidence="1 2">
    <name type="scientific">Sphaerisporangium rufum</name>
    <dbReference type="NCBI Taxonomy" id="1381558"/>
    <lineage>
        <taxon>Bacteria</taxon>
        <taxon>Bacillati</taxon>
        <taxon>Actinomycetota</taxon>
        <taxon>Actinomycetes</taxon>
        <taxon>Streptosporangiales</taxon>
        <taxon>Streptosporangiaceae</taxon>
        <taxon>Sphaerisporangium</taxon>
    </lineage>
</organism>
<reference evidence="1" key="1">
    <citation type="submission" date="2021-01" db="EMBL/GenBank/DDBJ databases">
        <title>Whole genome shotgun sequence of Sphaerisporangium rufum NBRC 109079.</title>
        <authorList>
            <person name="Komaki H."/>
            <person name="Tamura T."/>
        </authorList>
    </citation>
    <scope>NUCLEOTIDE SEQUENCE</scope>
    <source>
        <strain evidence="1">NBRC 109079</strain>
    </source>
</reference>
<dbReference type="SUPFAM" id="SSF140453">
    <property type="entry name" value="EsxAB dimer-like"/>
    <property type="match status" value="1"/>
</dbReference>
<evidence type="ECO:0000313" key="2">
    <source>
        <dbReference type="Proteomes" id="UP000655287"/>
    </source>
</evidence>
<proteinExistence type="predicted"/>
<accession>A0A919V120</accession>
<dbReference type="EMBL" id="BOOU01000077">
    <property type="protein sequence ID" value="GII80666.1"/>
    <property type="molecule type" value="Genomic_DNA"/>
</dbReference>
<evidence type="ECO:0000313" key="1">
    <source>
        <dbReference type="EMBL" id="GII80666.1"/>
    </source>
</evidence>
<gene>
    <name evidence="1" type="ORF">Sru01_56480</name>
</gene>
<comment type="caution">
    <text evidence="1">The sequence shown here is derived from an EMBL/GenBank/DDBJ whole genome shotgun (WGS) entry which is preliminary data.</text>
</comment>
<keyword evidence="2" id="KW-1185">Reference proteome</keyword>
<dbReference type="RefSeq" id="WP_203991749.1">
    <property type="nucleotide sequence ID" value="NZ_BOOU01000077.1"/>
</dbReference>
<name>A0A919V120_9ACTN</name>
<dbReference type="AlphaFoldDB" id="A0A919V120"/>
<sequence>MPESYLDIDWPKLSAFITKYDKLFHDGFITNNIPQNVYWDITGYGKMAAGRALTDLIEVLSFNLKFKVEATDYMARRCRGFIGDCMRRYLTTEQEVIRALGTVEAETREFPVIESIEASEYRRLRAGLEQGRPPAFWNQDDPARFDAAEVRDYVESMDDHCVREFSPCLHDAVEHLKNQSTNSYGAAKELGDIWQGEAAQLARDRFAVIGKQADQLVPHMQKFVDQYEALGATIRQIKAGVPDLDRGFLDWLRGEDTDGRAHEYLAEIQNKFHDHYTRFLALYQDLEKVDVILPADRGETGTYLAWAG</sequence>
<dbReference type="InterPro" id="IPR036689">
    <property type="entry name" value="ESAT-6-like_sf"/>
</dbReference>
<dbReference type="Proteomes" id="UP000655287">
    <property type="component" value="Unassembled WGS sequence"/>
</dbReference>
<protein>
    <submittedName>
        <fullName evidence="1">Uncharacterized protein</fullName>
    </submittedName>
</protein>